<evidence type="ECO:0000313" key="2">
    <source>
        <dbReference type="Proteomes" id="UP000324222"/>
    </source>
</evidence>
<dbReference type="AlphaFoldDB" id="A0A5B7GAK0"/>
<protein>
    <submittedName>
        <fullName evidence="1">Uncharacterized protein</fullName>
    </submittedName>
</protein>
<comment type="caution">
    <text evidence="1">The sequence shown here is derived from an EMBL/GenBank/DDBJ whole genome shotgun (WGS) entry which is preliminary data.</text>
</comment>
<dbReference type="EMBL" id="VSRR010012254">
    <property type="protein sequence ID" value="MPC54303.1"/>
    <property type="molecule type" value="Genomic_DNA"/>
</dbReference>
<sequence>MQSALDLKYGTISKASLRNSKLRASCRRVRQLQYRVPFYYNKLLSRTLSQFYFCFLLGTSETQKWANEAWQRHDDSAAAEHSECLLSTDFRIAILH</sequence>
<name>A0A5B7GAK0_PORTR</name>
<organism evidence="1 2">
    <name type="scientific">Portunus trituberculatus</name>
    <name type="common">Swimming crab</name>
    <name type="synonym">Neptunus trituberculatus</name>
    <dbReference type="NCBI Taxonomy" id="210409"/>
    <lineage>
        <taxon>Eukaryota</taxon>
        <taxon>Metazoa</taxon>
        <taxon>Ecdysozoa</taxon>
        <taxon>Arthropoda</taxon>
        <taxon>Crustacea</taxon>
        <taxon>Multicrustacea</taxon>
        <taxon>Malacostraca</taxon>
        <taxon>Eumalacostraca</taxon>
        <taxon>Eucarida</taxon>
        <taxon>Decapoda</taxon>
        <taxon>Pleocyemata</taxon>
        <taxon>Brachyura</taxon>
        <taxon>Eubrachyura</taxon>
        <taxon>Portunoidea</taxon>
        <taxon>Portunidae</taxon>
        <taxon>Portuninae</taxon>
        <taxon>Portunus</taxon>
    </lineage>
</organism>
<proteinExistence type="predicted"/>
<dbReference type="Proteomes" id="UP000324222">
    <property type="component" value="Unassembled WGS sequence"/>
</dbReference>
<accession>A0A5B7GAK0</accession>
<reference evidence="1 2" key="1">
    <citation type="submission" date="2019-05" db="EMBL/GenBank/DDBJ databases">
        <title>Another draft genome of Portunus trituberculatus and its Hox gene families provides insights of decapod evolution.</title>
        <authorList>
            <person name="Jeong J.-H."/>
            <person name="Song I."/>
            <person name="Kim S."/>
            <person name="Choi T."/>
            <person name="Kim D."/>
            <person name="Ryu S."/>
            <person name="Kim W."/>
        </authorList>
    </citation>
    <scope>NUCLEOTIDE SEQUENCE [LARGE SCALE GENOMIC DNA]</scope>
    <source>
        <tissue evidence="1">Muscle</tissue>
    </source>
</reference>
<evidence type="ECO:0000313" key="1">
    <source>
        <dbReference type="EMBL" id="MPC54303.1"/>
    </source>
</evidence>
<gene>
    <name evidence="1" type="ORF">E2C01_048213</name>
</gene>
<keyword evidence="2" id="KW-1185">Reference proteome</keyword>